<protein>
    <recommendedName>
        <fullName evidence="1">non-specific serine/threonine protein kinase</fullName>
        <ecNumber evidence="1">2.7.11.1</ecNumber>
    </recommendedName>
</protein>
<feature type="domain" description="Protein kinase" evidence="10">
    <location>
        <begin position="10"/>
        <end position="265"/>
    </location>
</feature>
<keyword evidence="6 7" id="KW-0067">ATP-binding</keyword>
<name>A0A316TJS7_9ACTN</name>
<dbReference type="OrthoDB" id="9762169at2"/>
<comment type="caution">
    <text evidence="11">The sequence shown here is derived from an EMBL/GenBank/DDBJ whole genome shotgun (WGS) entry which is preliminary data.</text>
</comment>
<dbReference type="SUPFAM" id="SSF56112">
    <property type="entry name" value="Protein kinase-like (PK-like)"/>
    <property type="match status" value="1"/>
</dbReference>
<feature type="transmembrane region" description="Helical" evidence="9">
    <location>
        <begin position="339"/>
        <end position="361"/>
    </location>
</feature>
<dbReference type="Pfam" id="PF00069">
    <property type="entry name" value="Pkinase"/>
    <property type="match status" value="1"/>
</dbReference>
<evidence type="ECO:0000256" key="8">
    <source>
        <dbReference type="SAM" id="MobiDB-lite"/>
    </source>
</evidence>
<gene>
    <name evidence="11" type="ORF">DJ010_04360</name>
</gene>
<keyword evidence="9" id="KW-1133">Transmembrane helix</keyword>
<evidence type="ECO:0000256" key="1">
    <source>
        <dbReference type="ARBA" id="ARBA00012513"/>
    </source>
</evidence>
<dbReference type="Proteomes" id="UP000245507">
    <property type="component" value="Unassembled WGS sequence"/>
</dbReference>
<feature type="binding site" evidence="7">
    <location>
        <position position="39"/>
    </location>
    <ligand>
        <name>ATP</name>
        <dbReference type="ChEBI" id="CHEBI:30616"/>
    </ligand>
</feature>
<sequence>MPPETIAGRYEVLEQIGRGGMGAVWLCRDGVLGRQVAVKQLGGLPGETAPNLARSLREARASAALTHPHVVSIYDAVEDQDRVWLVMEYVPSRTLSAVTADQGPLTPRRAAFIGAQIADGLAAAHAAGTVHRDVKPSNVLVGDGDLAKIADFGIARHVDDETLTQTGMVTGTPMYFSPQLARGRTAVPADDVWALGATLFSVVEGEPPWPQLPNAIAMLHHIAEHPPPRPQRAGLLGDLVTRMLSADPAERPDMATVASELHVIADAEHPGPDEPTVAFAANPPTVEREARVPPPEPTADSIPGPTPDPTPVATRLPPALPVGAEPSSAAPHPSRRSRWLPIAVLVGALLLLGAVGAALLLGGGDDDDPATAADDEPSASGDPDRSPDGEEGSGGGDQPGSETVPEATASGSTSEDEPEDEATAEPPADAAQFVSDYYALLPSDTKTAWDLLSDGMQAEVGSYGSYKGFWRTIDAVSVEDVADDGSGTVTVELTYTSDAGTESETRTITVEDTSEGTQIVGDQVG</sequence>
<organism evidence="11 12">
    <name type="scientific">Nocardioides silvaticus</name>
    <dbReference type="NCBI Taxonomy" id="2201891"/>
    <lineage>
        <taxon>Bacteria</taxon>
        <taxon>Bacillati</taxon>
        <taxon>Actinomycetota</taxon>
        <taxon>Actinomycetes</taxon>
        <taxon>Propionibacteriales</taxon>
        <taxon>Nocardioidaceae</taxon>
        <taxon>Nocardioides</taxon>
    </lineage>
</organism>
<dbReference type="InterPro" id="IPR011009">
    <property type="entry name" value="Kinase-like_dom_sf"/>
</dbReference>
<dbReference type="PANTHER" id="PTHR43289">
    <property type="entry name" value="MITOGEN-ACTIVATED PROTEIN KINASE KINASE KINASE 20-RELATED"/>
    <property type="match status" value="1"/>
</dbReference>
<evidence type="ECO:0000313" key="12">
    <source>
        <dbReference type="Proteomes" id="UP000245507"/>
    </source>
</evidence>
<feature type="compositionally biased region" description="Acidic residues" evidence="8">
    <location>
        <begin position="414"/>
        <end position="423"/>
    </location>
</feature>
<dbReference type="EMBL" id="QGDD01000001">
    <property type="protein sequence ID" value="PWN04843.1"/>
    <property type="molecule type" value="Genomic_DNA"/>
</dbReference>
<dbReference type="CDD" id="cd14014">
    <property type="entry name" value="STKc_PknB_like"/>
    <property type="match status" value="1"/>
</dbReference>
<dbReference type="SMART" id="SM00220">
    <property type="entry name" value="S_TKc"/>
    <property type="match status" value="1"/>
</dbReference>
<dbReference type="InterPro" id="IPR000719">
    <property type="entry name" value="Prot_kinase_dom"/>
</dbReference>
<feature type="region of interest" description="Disordered" evidence="8">
    <location>
        <begin position="366"/>
        <end position="429"/>
    </location>
</feature>
<dbReference type="AlphaFoldDB" id="A0A316TJS7"/>
<evidence type="ECO:0000256" key="7">
    <source>
        <dbReference type="PROSITE-ProRule" id="PRU10141"/>
    </source>
</evidence>
<dbReference type="EC" id="2.7.11.1" evidence="1"/>
<dbReference type="GO" id="GO:0005524">
    <property type="term" value="F:ATP binding"/>
    <property type="evidence" value="ECO:0007669"/>
    <property type="project" value="UniProtKB-UniRule"/>
</dbReference>
<keyword evidence="2 11" id="KW-0723">Serine/threonine-protein kinase</keyword>
<dbReference type="InterPro" id="IPR017441">
    <property type="entry name" value="Protein_kinase_ATP_BS"/>
</dbReference>
<evidence type="ECO:0000256" key="5">
    <source>
        <dbReference type="ARBA" id="ARBA00022777"/>
    </source>
</evidence>
<accession>A0A316TJS7</accession>
<evidence type="ECO:0000256" key="4">
    <source>
        <dbReference type="ARBA" id="ARBA00022741"/>
    </source>
</evidence>
<feature type="compositionally biased region" description="Acidic residues" evidence="8">
    <location>
        <begin position="366"/>
        <end position="377"/>
    </location>
</feature>
<keyword evidence="9" id="KW-0472">Membrane</keyword>
<proteinExistence type="predicted"/>
<dbReference type="RefSeq" id="WP_109692348.1">
    <property type="nucleotide sequence ID" value="NZ_QGDD01000001.1"/>
</dbReference>
<dbReference type="GO" id="GO:0004674">
    <property type="term" value="F:protein serine/threonine kinase activity"/>
    <property type="evidence" value="ECO:0007669"/>
    <property type="project" value="UniProtKB-KW"/>
</dbReference>
<feature type="region of interest" description="Disordered" evidence="8">
    <location>
        <begin position="286"/>
        <end position="335"/>
    </location>
</feature>
<dbReference type="PANTHER" id="PTHR43289:SF6">
    <property type="entry name" value="SERINE_THREONINE-PROTEIN KINASE NEKL-3"/>
    <property type="match status" value="1"/>
</dbReference>
<evidence type="ECO:0000259" key="10">
    <source>
        <dbReference type="PROSITE" id="PS50011"/>
    </source>
</evidence>
<keyword evidence="12" id="KW-1185">Reference proteome</keyword>
<evidence type="ECO:0000256" key="6">
    <source>
        <dbReference type="ARBA" id="ARBA00022840"/>
    </source>
</evidence>
<dbReference type="Gene3D" id="3.30.200.20">
    <property type="entry name" value="Phosphorylase Kinase, domain 1"/>
    <property type="match status" value="1"/>
</dbReference>
<evidence type="ECO:0000313" key="11">
    <source>
        <dbReference type="EMBL" id="PWN04843.1"/>
    </source>
</evidence>
<keyword evidence="5 11" id="KW-0418">Kinase</keyword>
<keyword evidence="3" id="KW-0808">Transferase</keyword>
<reference evidence="11 12" key="1">
    <citation type="submission" date="2018-05" db="EMBL/GenBank/DDBJ databases">
        <title>Nocardioides silvaticus genome.</title>
        <authorList>
            <person name="Li C."/>
            <person name="Wang G."/>
        </authorList>
    </citation>
    <scope>NUCLEOTIDE SEQUENCE [LARGE SCALE GENOMIC DNA]</scope>
    <source>
        <strain evidence="11 12">CCTCC AB 2018079</strain>
    </source>
</reference>
<evidence type="ECO:0000256" key="2">
    <source>
        <dbReference type="ARBA" id="ARBA00022527"/>
    </source>
</evidence>
<dbReference type="PROSITE" id="PS50011">
    <property type="entry name" value="PROTEIN_KINASE_DOM"/>
    <property type="match status" value="1"/>
</dbReference>
<keyword evidence="4 7" id="KW-0547">Nucleotide-binding</keyword>
<evidence type="ECO:0000256" key="3">
    <source>
        <dbReference type="ARBA" id="ARBA00022679"/>
    </source>
</evidence>
<dbReference type="PROSITE" id="PS00107">
    <property type="entry name" value="PROTEIN_KINASE_ATP"/>
    <property type="match status" value="1"/>
</dbReference>
<dbReference type="Gene3D" id="1.10.510.10">
    <property type="entry name" value="Transferase(Phosphotransferase) domain 1"/>
    <property type="match status" value="1"/>
</dbReference>
<evidence type="ECO:0000256" key="9">
    <source>
        <dbReference type="SAM" id="Phobius"/>
    </source>
</evidence>
<keyword evidence="9" id="KW-0812">Transmembrane</keyword>